<proteinExistence type="predicted"/>
<evidence type="ECO:0000313" key="1">
    <source>
        <dbReference type="EMBL" id="UWP82775.1"/>
    </source>
</evidence>
<reference evidence="1" key="1">
    <citation type="submission" date="2021-04" db="EMBL/GenBank/DDBJ databases">
        <authorList>
            <person name="Hartkoorn R.C."/>
            <person name="Beaudoing E."/>
            <person name="Hot D."/>
        </authorList>
    </citation>
    <scope>NUCLEOTIDE SEQUENCE</scope>
    <source>
        <strain evidence="1">NRRL B-16292</strain>
    </source>
</reference>
<dbReference type="EMBL" id="CP073720">
    <property type="protein sequence ID" value="UWP82775.1"/>
    <property type="molecule type" value="Genomic_DNA"/>
</dbReference>
<keyword evidence="2" id="KW-1185">Reference proteome</keyword>
<name>A0ABY5W057_9ACTN</name>
<reference evidence="1" key="2">
    <citation type="submission" date="2022-09" db="EMBL/GenBank/DDBJ databases">
        <title>Biosynthetic gene clusters of Dactylosporangioum fulvum.</title>
        <authorList>
            <person name="Caradec T."/>
        </authorList>
    </citation>
    <scope>NUCLEOTIDE SEQUENCE</scope>
    <source>
        <strain evidence="1">NRRL B-16292</strain>
    </source>
</reference>
<dbReference type="Proteomes" id="UP001059617">
    <property type="component" value="Chromosome"/>
</dbReference>
<organism evidence="1 2">
    <name type="scientific">Dactylosporangium fulvum</name>
    <dbReference type="NCBI Taxonomy" id="53359"/>
    <lineage>
        <taxon>Bacteria</taxon>
        <taxon>Bacillati</taxon>
        <taxon>Actinomycetota</taxon>
        <taxon>Actinomycetes</taxon>
        <taxon>Micromonosporales</taxon>
        <taxon>Micromonosporaceae</taxon>
        <taxon>Dactylosporangium</taxon>
    </lineage>
</organism>
<protein>
    <submittedName>
        <fullName evidence="1">Uncharacterized protein</fullName>
    </submittedName>
</protein>
<evidence type="ECO:0000313" key="2">
    <source>
        <dbReference type="Proteomes" id="UP001059617"/>
    </source>
</evidence>
<accession>A0ABY5W057</accession>
<dbReference type="RefSeq" id="WP_259860546.1">
    <property type="nucleotide sequence ID" value="NZ_BAAAST010000008.1"/>
</dbReference>
<sequence length="101" mass="11019">MSFRVATVRKAPRGDVYLDARTLWAWRAVEDDGSVVVVVKDDDSTVILEFGHQGPSDSVIKPLERLSAELTAHAATLREALTREEAESVDVIAPAENEQGS</sequence>
<gene>
    <name evidence="1" type="ORF">Dfulv_00130</name>
</gene>